<evidence type="ECO:0000256" key="2">
    <source>
        <dbReference type="ARBA" id="ARBA00011322"/>
    </source>
</evidence>
<evidence type="ECO:0000256" key="7">
    <source>
        <dbReference type="RuleBase" id="RU363069"/>
    </source>
</evidence>
<sequence length="399" mass="43566">MKILHSSDWHIGRTFHGNSTIAHLGQVLEALVDVVRREQIDVVVVAGDIFDSATPAAESYELLTATLRGIRDAGAQVVLTSGNHDSATRLGFNAGFTGLAGIHIITRQELHDRPISIDDEFGPVHFYGIPYLEPSIVRSAYPGVELRSHEQMLGFAMERVRADLDRRGGRSVVLSHAFIADVPASVGLERDITAGGLDVVPLSTFDGPDYVALGHIHGRARLSERARYSGAPLHYSFSEVGKPRGAWLVHLDADGLDHVDWVDLPVPRELAVLTGDLDDLVIDPALAAHEDQWVSAVLTDVVRPMDAMRRLQKRFPYAAHLEFRPSVVAETTSQSYGQRIAAKSDHEIVQGFLELVRNGVGASEAERRIIDRAIEQRHAQVVETGSVDFDGVGAREVGA</sequence>
<dbReference type="CDD" id="cd00840">
    <property type="entry name" value="MPP_Mre11_N"/>
    <property type="match status" value="1"/>
</dbReference>
<dbReference type="AlphaFoldDB" id="A0A934SJQ0"/>
<keyword evidence="7" id="KW-0255">Endonuclease</keyword>
<evidence type="ECO:0000256" key="1">
    <source>
        <dbReference type="ARBA" id="ARBA00010555"/>
    </source>
</evidence>
<evidence type="ECO:0000313" key="11">
    <source>
        <dbReference type="EMBL" id="MBK4347947.1"/>
    </source>
</evidence>
<proteinExistence type="inferred from homology"/>
<dbReference type="InterPro" id="IPR004593">
    <property type="entry name" value="SbcD"/>
</dbReference>
<dbReference type="PANTHER" id="PTHR30337">
    <property type="entry name" value="COMPONENT OF ATP-DEPENDENT DSDNA EXONUCLEASE"/>
    <property type="match status" value="1"/>
</dbReference>
<dbReference type="InterPro" id="IPR029052">
    <property type="entry name" value="Metallo-depent_PP-like"/>
</dbReference>
<protein>
    <recommendedName>
        <fullName evidence="3 7">Nuclease SbcCD subunit D</fullName>
    </recommendedName>
</protein>
<dbReference type="EMBL" id="JAEPES010000001">
    <property type="protein sequence ID" value="MBK4346930.1"/>
    <property type="molecule type" value="Genomic_DNA"/>
</dbReference>
<dbReference type="InterPro" id="IPR050535">
    <property type="entry name" value="DNA_Repair-Maintenance_Comp"/>
</dbReference>
<dbReference type="InterPro" id="IPR041796">
    <property type="entry name" value="Mre11_N"/>
</dbReference>
<dbReference type="InterPro" id="IPR026843">
    <property type="entry name" value="SbcD_C"/>
</dbReference>
<keyword evidence="4 7" id="KW-0540">Nuclease</keyword>
<comment type="similarity">
    <text evidence="1 7">Belongs to the SbcD family.</text>
</comment>
<dbReference type="SUPFAM" id="SSF56300">
    <property type="entry name" value="Metallo-dependent phosphatases"/>
    <property type="match status" value="1"/>
</dbReference>
<evidence type="ECO:0000256" key="5">
    <source>
        <dbReference type="ARBA" id="ARBA00022801"/>
    </source>
</evidence>
<dbReference type="PANTHER" id="PTHR30337:SF0">
    <property type="entry name" value="NUCLEASE SBCCD SUBUNIT D"/>
    <property type="match status" value="1"/>
</dbReference>
<comment type="subunit">
    <text evidence="2 7">Heterodimer of SbcC and SbcD.</text>
</comment>
<dbReference type="GO" id="GO:0008408">
    <property type="term" value="F:3'-5' exonuclease activity"/>
    <property type="evidence" value="ECO:0007669"/>
    <property type="project" value="InterPro"/>
</dbReference>
<dbReference type="InterPro" id="IPR004843">
    <property type="entry name" value="Calcineurin-like_PHP"/>
</dbReference>
<evidence type="ECO:0000313" key="12">
    <source>
        <dbReference type="Proteomes" id="UP000636458"/>
    </source>
</evidence>
<keyword evidence="7" id="KW-0233">DNA recombination</keyword>
<evidence type="ECO:0000256" key="3">
    <source>
        <dbReference type="ARBA" id="ARBA00013365"/>
    </source>
</evidence>
<dbReference type="Gene3D" id="3.60.21.10">
    <property type="match status" value="1"/>
</dbReference>
<keyword evidence="5 7" id="KW-0378">Hydrolase</keyword>
<comment type="function">
    <text evidence="7">SbcCD cleaves DNA hairpin structures. These structures can inhibit DNA replication and are intermediates in certain DNA recombination reactions. The complex acts as a 3'-&gt;5' double strand exonuclease that can open hairpins. It also has a 5' single-strand endonuclease activity.</text>
</comment>
<keyword evidence="12" id="KW-1185">Reference proteome</keyword>
<evidence type="ECO:0000256" key="4">
    <source>
        <dbReference type="ARBA" id="ARBA00022722"/>
    </source>
</evidence>
<evidence type="ECO:0000313" key="10">
    <source>
        <dbReference type="EMBL" id="MBK4346930.1"/>
    </source>
</evidence>
<dbReference type="RefSeq" id="WP_200555212.1">
    <property type="nucleotide sequence ID" value="NZ_JAEPES010000001.1"/>
</dbReference>
<feature type="domain" description="Calcineurin-like phosphoesterase" evidence="8">
    <location>
        <begin position="1"/>
        <end position="218"/>
    </location>
</feature>
<evidence type="ECO:0000259" key="9">
    <source>
        <dbReference type="Pfam" id="PF12320"/>
    </source>
</evidence>
<dbReference type="Pfam" id="PF00149">
    <property type="entry name" value="Metallophos"/>
    <property type="match status" value="1"/>
</dbReference>
<dbReference type="GO" id="GO:0006260">
    <property type="term" value="P:DNA replication"/>
    <property type="evidence" value="ECO:0007669"/>
    <property type="project" value="UniProtKB-KW"/>
</dbReference>
<dbReference type="Proteomes" id="UP000636458">
    <property type="component" value="Unassembled WGS sequence"/>
</dbReference>
<evidence type="ECO:0000256" key="6">
    <source>
        <dbReference type="ARBA" id="ARBA00022839"/>
    </source>
</evidence>
<name>A0A934SJQ0_9MICO</name>
<dbReference type="GO" id="GO:0006310">
    <property type="term" value="P:DNA recombination"/>
    <property type="evidence" value="ECO:0007669"/>
    <property type="project" value="UniProtKB-KW"/>
</dbReference>
<accession>A0A934SJQ0</accession>
<dbReference type="EMBL" id="JAEPES010000003">
    <property type="protein sequence ID" value="MBK4347947.1"/>
    <property type="molecule type" value="Genomic_DNA"/>
</dbReference>
<feature type="domain" description="Nuclease SbcCD subunit D C-terminal" evidence="9">
    <location>
        <begin position="267"/>
        <end position="355"/>
    </location>
</feature>
<reference evidence="11" key="1">
    <citation type="submission" date="2021-01" db="EMBL/GenBank/DDBJ databases">
        <title>Lacisediminihabitans sp. nov. strain G11-30, isolated from Antarctic Soil.</title>
        <authorList>
            <person name="Li J."/>
        </authorList>
    </citation>
    <scope>NUCLEOTIDE SEQUENCE</scope>
    <source>
        <strain evidence="11">G11-30</strain>
    </source>
</reference>
<evidence type="ECO:0000259" key="8">
    <source>
        <dbReference type="Pfam" id="PF00149"/>
    </source>
</evidence>
<dbReference type="GO" id="GO:0004519">
    <property type="term" value="F:endonuclease activity"/>
    <property type="evidence" value="ECO:0007669"/>
    <property type="project" value="UniProtKB-KW"/>
</dbReference>
<keyword evidence="6 7" id="KW-0269">Exonuclease</keyword>
<comment type="caution">
    <text evidence="11">The sequence shown here is derived from an EMBL/GenBank/DDBJ whole genome shotgun (WGS) entry which is preliminary data.</text>
</comment>
<organism evidence="11 12">
    <name type="scientific">Lacisediminihabitans changchengi</name>
    <dbReference type="NCBI Taxonomy" id="2787634"/>
    <lineage>
        <taxon>Bacteria</taxon>
        <taxon>Bacillati</taxon>
        <taxon>Actinomycetota</taxon>
        <taxon>Actinomycetes</taxon>
        <taxon>Micrococcales</taxon>
        <taxon>Microbacteriaceae</taxon>
        <taxon>Lacisediminihabitans</taxon>
    </lineage>
</organism>
<dbReference type="Pfam" id="PF12320">
    <property type="entry name" value="SbcD_C"/>
    <property type="match status" value="1"/>
</dbReference>
<dbReference type="NCBIfam" id="TIGR00619">
    <property type="entry name" value="sbcd"/>
    <property type="match status" value="1"/>
</dbReference>
<keyword evidence="7" id="KW-0235">DNA replication</keyword>
<gene>
    <name evidence="7" type="primary">sbcD</name>
    <name evidence="10" type="ORF">IV501_04730</name>
    <name evidence="11" type="ORF">IV501_09895</name>
</gene>